<evidence type="ECO:0000256" key="2">
    <source>
        <dbReference type="ARBA" id="ARBA00009583"/>
    </source>
</evidence>
<dbReference type="PANTHER" id="PTHR31893">
    <property type="entry name" value="TRANSMEMBRANE PROTEIN 151 HOMOLOG"/>
    <property type="match status" value="1"/>
</dbReference>
<dbReference type="PANTHER" id="PTHR31893:SF5">
    <property type="entry name" value="TRANSMEMBRANE PROTEIN 151 HOMOLOG"/>
    <property type="match status" value="1"/>
</dbReference>
<organism evidence="6 7">
    <name type="scientific">Ditylenchus dipsaci</name>
    <dbReference type="NCBI Taxonomy" id="166011"/>
    <lineage>
        <taxon>Eukaryota</taxon>
        <taxon>Metazoa</taxon>
        <taxon>Ecdysozoa</taxon>
        <taxon>Nematoda</taxon>
        <taxon>Chromadorea</taxon>
        <taxon>Rhabditida</taxon>
        <taxon>Tylenchina</taxon>
        <taxon>Tylenchomorpha</taxon>
        <taxon>Sphaerularioidea</taxon>
        <taxon>Anguinidae</taxon>
        <taxon>Anguininae</taxon>
        <taxon>Ditylenchus</taxon>
    </lineage>
</organism>
<evidence type="ECO:0000256" key="4">
    <source>
        <dbReference type="ARBA" id="ARBA00022989"/>
    </source>
</evidence>
<keyword evidence="3" id="KW-0812">Transmembrane</keyword>
<keyword evidence="4" id="KW-1133">Transmembrane helix</keyword>
<evidence type="ECO:0000256" key="5">
    <source>
        <dbReference type="ARBA" id="ARBA00023136"/>
    </source>
</evidence>
<dbReference type="Proteomes" id="UP000887574">
    <property type="component" value="Unplaced"/>
</dbReference>
<evidence type="ECO:0000256" key="3">
    <source>
        <dbReference type="ARBA" id="ARBA00022692"/>
    </source>
</evidence>
<dbReference type="AlphaFoldDB" id="A0A915DL15"/>
<comment type="subcellular location">
    <subcellularLocation>
        <location evidence="1">Membrane</location>
        <topology evidence="1">Multi-pass membrane protein</topology>
    </subcellularLocation>
</comment>
<dbReference type="GO" id="GO:0016020">
    <property type="term" value="C:membrane"/>
    <property type="evidence" value="ECO:0007669"/>
    <property type="project" value="UniProtKB-SubCell"/>
</dbReference>
<reference evidence="7" key="1">
    <citation type="submission" date="2022-11" db="UniProtKB">
        <authorList>
            <consortium name="WormBaseParasite"/>
        </authorList>
    </citation>
    <scope>IDENTIFICATION</scope>
</reference>
<protein>
    <submittedName>
        <fullName evidence="7">Uncharacterized protein</fullName>
    </submittedName>
</protein>
<keyword evidence="5" id="KW-0472">Membrane</keyword>
<evidence type="ECO:0000313" key="7">
    <source>
        <dbReference type="WBParaSite" id="jg20699"/>
    </source>
</evidence>
<dbReference type="InterPro" id="IPR026767">
    <property type="entry name" value="Tmem151"/>
</dbReference>
<proteinExistence type="inferred from homology"/>
<evidence type="ECO:0000256" key="1">
    <source>
        <dbReference type="ARBA" id="ARBA00004141"/>
    </source>
</evidence>
<name>A0A915DL15_9BILA</name>
<evidence type="ECO:0000313" key="6">
    <source>
        <dbReference type="Proteomes" id="UP000887574"/>
    </source>
</evidence>
<sequence>MLKQRVTPELQQWQQKPVRHGLCRTLHKDFHWKCLLSLLVHLCISYTIWCHLKFYAYAPENAAIYSYRNGDAITATQVYYERVNSHSSGNVFLYDCCGYRDISKELVNLDKYPVIRMKFTKGLYLPVCKLPMNLRNKGLGFSMNEVRDDYMEVREGLDLVDVPFTEHLLVYPQSFNAATTKHTPKR</sequence>
<comment type="similarity">
    <text evidence="2">Belongs to the TMEM151 family.</text>
</comment>
<dbReference type="WBParaSite" id="jg20699">
    <property type="protein sequence ID" value="jg20699"/>
    <property type="gene ID" value="jg20699"/>
</dbReference>
<dbReference type="Pfam" id="PF14857">
    <property type="entry name" value="TMEM151"/>
    <property type="match status" value="2"/>
</dbReference>
<keyword evidence="6" id="KW-1185">Reference proteome</keyword>
<accession>A0A915DL15</accession>